<evidence type="ECO:0000313" key="2">
    <source>
        <dbReference type="Proteomes" id="UP000700596"/>
    </source>
</evidence>
<name>A0A9P9D0S0_9PLEO</name>
<gene>
    <name evidence="1" type="ORF">B0J11DRAFT_204254</name>
</gene>
<accession>A0A9P9D0S0</accession>
<reference evidence="1" key="1">
    <citation type="journal article" date="2021" name="Nat. Commun.">
        <title>Genetic determinants of endophytism in the Arabidopsis root mycobiome.</title>
        <authorList>
            <person name="Mesny F."/>
            <person name="Miyauchi S."/>
            <person name="Thiergart T."/>
            <person name="Pickel B."/>
            <person name="Atanasova L."/>
            <person name="Karlsson M."/>
            <person name="Huettel B."/>
            <person name="Barry K.W."/>
            <person name="Haridas S."/>
            <person name="Chen C."/>
            <person name="Bauer D."/>
            <person name="Andreopoulos W."/>
            <person name="Pangilinan J."/>
            <person name="LaButti K."/>
            <person name="Riley R."/>
            <person name="Lipzen A."/>
            <person name="Clum A."/>
            <person name="Drula E."/>
            <person name="Henrissat B."/>
            <person name="Kohler A."/>
            <person name="Grigoriev I.V."/>
            <person name="Martin F.M."/>
            <person name="Hacquard S."/>
        </authorList>
    </citation>
    <scope>NUCLEOTIDE SEQUENCE</scope>
    <source>
        <strain evidence="1">MPI-CAGE-CH-0243</strain>
    </source>
</reference>
<sequence>MIRRPGMDGSSESRMKCENNSILGFVYLFLRRLHCLVAMFRFDRMVDTKSRRIVVQPFRNRAQGQPQCRLIPLPPQSKVYMSTYRKPHASGLGLRPLYKPCRNSNSTPLYKEPHSIRGHVHSVFRYQSDKKSGLAHRLRCRIASLLKNSYMRAVPRLFMLYYEPGFLYCVNLCAVAQLVTRLFEDFFLHTCTGNEPRLLRCSGLGGATKLYSTDNLFQERILNNLCQHSSRLRYARPGNTEWLDMGEQRASHWITTVSLSTREAVCHTSPRAI</sequence>
<protein>
    <submittedName>
        <fullName evidence="1">Uncharacterized protein</fullName>
    </submittedName>
</protein>
<dbReference type="Proteomes" id="UP000700596">
    <property type="component" value="Unassembled WGS sequence"/>
</dbReference>
<dbReference type="EMBL" id="JAGMWT010000027">
    <property type="protein sequence ID" value="KAH7110571.1"/>
    <property type="molecule type" value="Genomic_DNA"/>
</dbReference>
<dbReference type="AlphaFoldDB" id="A0A9P9D0S0"/>
<proteinExistence type="predicted"/>
<evidence type="ECO:0000313" key="1">
    <source>
        <dbReference type="EMBL" id="KAH7110571.1"/>
    </source>
</evidence>
<comment type="caution">
    <text evidence="1">The sequence shown here is derived from an EMBL/GenBank/DDBJ whole genome shotgun (WGS) entry which is preliminary data.</text>
</comment>
<keyword evidence="2" id="KW-1185">Reference proteome</keyword>
<organism evidence="1 2">
    <name type="scientific">Dendryphion nanum</name>
    <dbReference type="NCBI Taxonomy" id="256645"/>
    <lineage>
        <taxon>Eukaryota</taxon>
        <taxon>Fungi</taxon>
        <taxon>Dikarya</taxon>
        <taxon>Ascomycota</taxon>
        <taxon>Pezizomycotina</taxon>
        <taxon>Dothideomycetes</taxon>
        <taxon>Pleosporomycetidae</taxon>
        <taxon>Pleosporales</taxon>
        <taxon>Torulaceae</taxon>
        <taxon>Dendryphion</taxon>
    </lineage>
</organism>